<dbReference type="Pfam" id="PF11148">
    <property type="entry name" value="DUF2922"/>
    <property type="match status" value="1"/>
</dbReference>
<reference evidence="1 2" key="1">
    <citation type="submission" date="2019-03" db="EMBL/GenBank/DDBJ databases">
        <title>Genomic Encyclopedia of Type Strains, Phase IV (KMG-IV): sequencing the most valuable type-strain genomes for metagenomic binning, comparative biology and taxonomic classification.</title>
        <authorList>
            <person name="Goeker M."/>
        </authorList>
    </citation>
    <scope>NUCLEOTIDE SEQUENCE [LARGE SCALE GENOMIC DNA]</scope>
    <source>
        <strain evidence="1 2">DSM 25964</strain>
    </source>
</reference>
<comment type="caution">
    <text evidence="1">The sequence shown here is derived from an EMBL/GenBank/DDBJ whole genome shotgun (WGS) entry which is preliminary data.</text>
</comment>
<dbReference type="AlphaFoldDB" id="A0A4R8LWB3"/>
<dbReference type="Proteomes" id="UP000295066">
    <property type="component" value="Unassembled WGS sequence"/>
</dbReference>
<organism evidence="1 2">
    <name type="scientific">Aminivibrio pyruvatiphilus</name>
    <dbReference type="NCBI Taxonomy" id="1005740"/>
    <lineage>
        <taxon>Bacteria</taxon>
        <taxon>Thermotogati</taxon>
        <taxon>Synergistota</taxon>
        <taxon>Synergistia</taxon>
        <taxon>Synergistales</taxon>
        <taxon>Aminobacteriaceae</taxon>
        <taxon>Aminivibrio</taxon>
    </lineage>
</organism>
<name>A0A4R8LWB3_9BACT</name>
<evidence type="ECO:0008006" key="3">
    <source>
        <dbReference type="Google" id="ProtNLM"/>
    </source>
</evidence>
<evidence type="ECO:0000313" key="1">
    <source>
        <dbReference type="EMBL" id="TDY52108.1"/>
    </source>
</evidence>
<evidence type="ECO:0000313" key="2">
    <source>
        <dbReference type="Proteomes" id="UP000295066"/>
    </source>
</evidence>
<accession>A0A4R8LWB3</accession>
<dbReference type="OrthoDB" id="5894at2"/>
<keyword evidence="2" id="KW-1185">Reference proteome</keyword>
<dbReference type="EMBL" id="SORI01000038">
    <property type="protein sequence ID" value="TDY52108.1"/>
    <property type="molecule type" value="Genomic_DNA"/>
</dbReference>
<dbReference type="InterPro" id="IPR021321">
    <property type="entry name" value="DUF2922"/>
</dbReference>
<protein>
    <recommendedName>
        <fullName evidence="3">DUF2922 family protein</fullName>
    </recommendedName>
</protein>
<sequence>MKTFRMKFLTDLGKTFVVSLNYAKETISAAEAEAAMDAVIDNDIFDQALVSIAGAELVDRTVTEIL</sequence>
<proteinExistence type="predicted"/>
<gene>
    <name evidence="1" type="ORF">C8D99_1387</name>
</gene>